<reference evidence="4" key="1">
    <citation type="submission" date="2018-07" db="EMBL/GenBank/DDBJ databases">
        <title>Streptacidiphilus bronchialis DSM 106435 chromosome.</title>
        <authorList>
            <person name="Batra D."/>
            <person name="Gulvik C.A."/>
        </authorList>
    </citation>
    <scope>NUCLEOTIDE SEQUENCE [LARGE SCALE GENOMIC DNA]</scope>
    <source>
        <strain evidence="4">DSM 106435</strain>
    </source>
</reference>
<dbReference type="NCBIfam" id="TIGR02611">
    <property type="entry name" value="TIGR02611 family protein"/>
    <property type="match status" value="1"/>
</dbReference>
<dbReference type="EMBL" id="CP031264">
    <property type="protein sequence ID" value="AXI80682.1"/>
    <property type="molecule type" value="Genomic_DNA"/>
</dbReference>
<evidence type="ECO:0000256" key="2">
    <source>
        <dbReference type="SAM" id="Phobius"/>
    </source>
</evidence>
<dbReference type="RefSeq" id="WP_111494864.1">
    <property type="nucleotide sequence ID" value="NZ_CP031264.1"/>
</dbReference>
<dbReference type="Pfam" id="PF09656">
    <property type="entry name" value="PGPGW"/>
    <property type="match status" value="1"/>
</dbReference>
<dbReference type="OrthoDB" id="3295542at2"/>
<dbReference type="Proteomes" id="UP000249340">
    <property type="component" value="Chromosome"/>
</dbReference>
<feature type="transmembrane region" description="Helical" evidence="2">
    <location>
        <begin position="48"/>
        <end position="69"/>
    </location>
</feature>
<evidence type="ECO:0000256" key="1">
    <source>
        <dbReference type="SAM" id="MobiDB-lite"/>
    </source>
</evidence>
<dbReference type="InterPro" id="IPR013434">
    <property type="entry name" value="CHP02611"/>
</dbReference>
<keyword evidence="4" id="KW-1185">Reference proteome</keyword>
<dbReference type="InterPro" id="IPR019099">
    <property type="entry name" value="Uncharacterised_PGPGW_TM"/>
</dbReference>
<keyword evidence="2" id="KW-0812">Transmembrane</keyword>
<keyword evidence="2" id="KW-0472">Membrane</keyword>
<evidence type="ECO:0000313" key="3">
    <source>
        <dbReference type="EMBL" id="AXI80682.1"/>
    </source>
</evidence>
<dbReference type="AlphaFoldDB" id="A0A345T3X7"/>
<accession>A0A345T3X7</accession>
<sequence>MASHRDRSGTGEGLHRPAAGATRAPEPEGGRYGSKAPAFIRRSRSLHLTWRIAILVVGVAVIVAGILLLPLPGPGWAVIFAGLAILATEFTWAQRLLHWARTKVTEYARRAVDPRVRRRNLAILAGVLVLLALGVALYVAKRGWVLPW</sequence>
<feature type="transmembrane region" description="Helical" evidence="2">
    <location>
        <begin position="75"/>
        <end position="100"/>
    </location>
</feature>
<name>A0A345T3X7_9ACTN</name>
<proteinExistence type="predicted"/>
<organism evidence="3 4">
    <name type="scientific">Peterkaempfera bronchialis</name>
    <dbReference type="NCBI Taxonomy" id="2126346"/>
    <lineage>
        <taxon>Bacteria</taxon>
        <taxon>Bacillati</taxon>
        <taxon>Actinomycetota</taxon>
        <taxon>Actinomycetes</taxon>
        <taxon>Kitasatosporales</taxon>
        <taxon>Streptomycetaceae</taxon>
        <taxon>Peterkaempfera</taxon>
    </lineage>
</organism>
<protein>
    <submittedName>
        <fullName evidence="3">TIGR02611 family protein</fullName>
    </submittedName>
</protein>
<evidence type="ECO:0000313" key="4">
    <source>
        <dbReference type="Proteomes" id="UP000249340"/>
    </source>
</evidence>
<feature type="transmembrane region" description="Helical" evidence="2">
    <location>
        <begin position="121"/>
        <end position="140"/>
    </location>
</feature>
<dbReference type="KEGG" id="stri:C7M71_028150"/>
<gene>
    <name evidence="3" type="ORF">C7M71_028150</name>
</gene>
<feature type="compositionally biased region" description="Basic and acidic residues" evidence="1">
    <location>
        <begin position="1"/>
        <end position="15"/>
    </location>
</feature>
<keyword evidence="2" id="KW-1133">Transmembrane helix</keyword>
<feature type="region of interest" description="Disordered" evidence="1">
    <location>
        <begin position="1"/>
        <end position="32"/>
    </location>
</feature>